<organism evidence="1 2">
    <name type="scientific">Paramecium bursaria Chlorella virus NY2A</name>
    <name type="common">PBCV-NY2A</name>
    <dbReference type="NCBI Taxonomy" id="46021"/>
    <lineage>
        <taxon>Viruses</taxon>
        <taxon>Varidnaviria</taxon>
        <taxon>Bamfordvirae</taxon>
        <taxon>Nucleocytoviricota</taxon>
        <taxon>Megaviricetes</taxon>
        <taxon>Algavirales</taxon>
        <taxon>Phycodnaviridae</taxon>
        <taxon>Chlorovirus</taxon>
        <taxon>Chlorovirus americanus</taxon>
    </lineage>
</organism>
<dbReference type="Proteomes" id="UP000202419">
    <property type="component" value="Segment"/>
</dbReference>
<dbReference type="EMBL" id="DQ491002">
    <property type="protein sequence ID" value="ABT14448.1"/>
    <property type="molecule type" value="Genomic_DNA"/>
</dbReference>
<dbReference type="RefSeq" id="YP_001497245.1">
    <property type="nucleotide sequence ID" value="NC_009898.1"/>
</dbReference>
<keyword evidence="2" id="KW-1185">Reference proteome</keyword>
<evidence type="ECO:0000313" key="2">
    <source>
        <dbReference type="Proteomes" id="UP000202419"/>
    </source>
</evidence>
<protein>
    <submittedName>
        <fullName evidence="1">Uncharacterized protein b049R</fullName>
    </submittedName>
</protein>
<reference evidence="1 2" key="1">
    <citation type="journal article" date="2007" name="Virology">
        <title>Sequence and annotation of the 369-kb NY-2A and the 345-kb AR158 viruses that infect Chlorella NC64A.</title>
        <authorList>
            <person name="Fitzgerald L.A."/>
            <person name="Graves M.V."/>
            <person name="Li X."/>
            <person name="Feldblyum T."/>
            <person name="Nierman W.C."/>
            <person name="Van Etten J.L."/>
        </authorList>
    </citation>
    <scope>NUCLEOTIDE SEQUENCE [LARGE SCALE GENOMIC DNA]</scope>
    <source>
        <strain evidence="1 2">NY-2A</strain>
    </source>
</reference>
<name>A7IVS4_PBCVN</name>
<sequence>MQSRFQQCPQLCYRSSRYQTKIVRSRIICLQSRFRLRSLALRRHRYLQPVLYWTSRSMHQHYLSQ</sequence>
<organismHost>
    <name type="scientific">Chlorella</name>
    <dbReference type="NCBI Taxonomy" id="3071"/>
</organismHost>
<proteinExistence type="predicted"/>
<gene>
    <name evidence="1" type="primary">b049R</name>
    <name evidence="1" type="ORF">NY2A_b049R</name>
</gene>
<accession>A7IVS4</accession>
<dbReference type="GeneID" id="5658796"/>
<dbReference type="KEGG" id="vg:5658796"/>
<evidence type="ECO:0000313" key="1">
    <source>
        <dbReference type="EMBL" id="ABT14448.1"/>
    </source>
</evidence>